<accession>A0A2T7A0M4</accession>
<dbReference type="AlphaFoldDB" id="A0A2T7A0M4"/>
<comment type="caution">
    <text evidence="1">The sequence shown here is derived from an EMBL/GenBank/DDBJ whole genome shotgun (WGS) entry which is preliminary data.</text>
</comment>
<dbReference type="EMBL" id="NESQ01000047">
    <property type="protein sequence ID" value="PUU81282.1"/>
    <property type="molecule type" value="Genomic_DNA"/>
</dbReference>
<evidence type="ECO:0000313" key="1">
    <source>
        <dbReference type="EMBL" id="PUU81282.1"/>
    </source>
</evidence>
<evidence type="ECO:0000313" key="2">
    <source>
        <dbReference type="Proteomes" id="UP000244722"/>
    </source>
</evidence>
<name>A0A2T7A0M4_TUBBO</name>
<keyword evidence="2" id="KW-1185">Reference proteome</keyword>
<gene>
    <name evidence="1" type="ORF">B9Z19DRAFT_1077470</name>
</gene>
<reference evidence="1 2" key="1">
    <citation type="submission" date="2017-04" db="EMBL/GenBank/DDBJ databases">
        <title>Draft genome sequence of Tuber borchii Vittad., a whitish edible truffle.</title>
        <authorList>
            <consortium name="DOE Joint Genome Institute"/>
            <person name="Murat C."/>
            <person name="Kuo A."/>
            <person name="Barry K.W."/>
            <person name="Clum A."/>
            <person name="Dockter R.B."/>
            <person name="Fauchery L."/>
            <person name="Iotti M."/>
            <person name="Kohler A."/>
            <person name="Labutti K."/>
            <person name="Lindquist E.A."/>
            <person name="Lipzen A."/>
            <person name="Ohm R.A."/>
            <person name="Wang M."/>
            <person name="Grigoriev I.V."/>
            <person name="Zambonelli A."/>
            <person name="Martin F.M."/>
        </authorList>
    </citation>
    <scope>NUCLEOTIDE SEQUENCE [LARGE SCALE GENOMIC DNA]</scope>
    <source>
        <strain evidence="1 2">Tbo3840</strain>
    </source>
</reference>
<feature type="non-terminal residue" evidence="1">
    <location>
        <position position="73"/>
    </location>
</feature>
<sequence>MVFVLSCLEMRLGRYLITILLMDECDGTVYCTVCTCARCDAYSSYMICKGSLVLTWVSYLFILTPAIGGQGFI</sequence>
<protein>
    <submittedName>
        <fullName evidence="1">Uncharacterized protein</fullName>
    </submittedName>
</protein>
<dbReference type="Proteomes" id="UP000244722">
    <property type="component" value="Unassembled WGS sequence"/>
</dbReference>
<organism evidence="1 2">
    <name type="scientific">Tuber borchii</name>
    <name type="common">White truffle</name>
    <dbReference type="NCBI Taxonomy" id="42251"/>
    <lineage>
        <taxon>Eukaryota</taxon>
        <taxon>Fungi</taxon>
        <taxon>Dikarya</taxon>
        <taxon>Ascomycota</taxon>
        <taxon>Pezizomycotina</taxon>
        <taxon>Pezizomycetes</taxon>
        <taxon>Pezizales</taxon>
        <taxon>Tuberaceae</taxon>
        <taxon>Tuber</taxon>
    </lineage>
</organism>
<proteinExistence type="predicted"/>